<dbReference type="EMBL" id="JXTB01000203">
    <property type="protein sequence ID" value="PON53707.1"/>
    <property type="molecule type" value="Genomic_DNA"/>
</dbReference>
<dbReference type="Proteomes" id="UP000237105">
    <property type="component" value="Unassembled WGS sequence"/>
</dbReference>
<evidence type="ECO:0000313" key="2">
    <source>
        <dbReference type="Proteomes" id="UP000237105"/>
    </source>
</evidence>
<organism evidence="1 2">
    <name type="scientific">Parasponia andersonii</name>
    <name type="common">Sponia andersonii</name>
    <dbReference type="NCBI Taxonomy" id="3476"/>
    <lineage>
        <taxon>Eukaryota</taxon>
        <taxon>Viridiplantae</taxon>
        <taxon>Streptophyta</taxon>
        <taxon>Embryophyta</taxon>
        <taxon>Tracheophyta</taxon>
        <taxon>Spermatophyta</taxon>
        <taxon>Magnoliopsida</taxon>
        <taxon>eudicotyledons</taxon>
        <taxon>Gunneridae</taxon>
        <taxon>Pentapetalae</taxon>
        <taxon>rosids</taxon>
        <taxon>fabids</taxon>
        <taxon>Rosales</taxon>
        <taxon>Cannabaceae</taxon>
        <taxon>Parasponia</taxon>
    </lineage>
</organism>
<sequence>MRARSIAMPYIEKWERDIETVEKPTSLSKPIIKEVVMEEQAKENDGEKLIEDTSIG</sequence>
<comment type="caution">
    <text evidence="1">The sequence shown here is derived from an EMBL/GenBank/DDBJ whole genome shotgun (WGS) entry which is preliminary data.</text>
</comment>
<name>A0A2P5BY33_PARAD</name>
<keyword evidence="2" id="KW-1185">Reference proteome</keyword>
<dbReference type="AlphaFoldDB" id="A0A2P5BY33"/>
<evidence type="ECO:0000313" key="1">
    <source>
        <dbReference type="EMBL" id="PON53707.1"/>
    </source>
</evidence>
<reference evidence="2" key="1">
    <citation type="submission" date="2016-06" db="EMBL/GenBank/DDBJ databases">
        <title>Parallel loss of symbiosis genes in relatives of nitrogen-fixing non-legume Parasponia.</title>
        <authorList>
            <person name="Van Velzen R."/>
            <person name="Holmer R."/>
            <person name="Bu F."/>
            <person name="Rutten L."/>
            <person name="Van Zeijl A."/>
            <person name="Liu W."/>
            <person name="Santuari L."/>
            <person name="Cao Q."/>
            <person name="Sharma T."/>
            <person name="Shen D."/>
            <person name="Roswanjaya Y."/>
            <person name="Wardhani T."/>
            <person name="Kalhor M.S."/>
            <person name="Jansen J."/>
            <person name="Van den Hoogen J."/>
            <person name="Gungor B."/>
            <person name="Hartog M."/>
            <person name="Hontelez J."/>
            <person name="Verver J."/>
            <person name="Yang W.-C."/>
            <person name="Schijlen E."/>
            <person name="Repin R."/>
            <person name="Schilthuizen M."/>
            <person name="Schranz E."/>
            <person name="Heidstra R."/>
            <person name="Miyata K."/>
            <person name="Fedorova E."/>
            <person name="Kohlen W."/>
            <person name="Bisseling T."/>
            <person name="Smit S."/>
            <person name="Geurts R."/>
        </authorList>
    </citation>
    <scope>NUCLEOTIDE SEQUENCE [LARGE SCALE GENOMIC DNA]</scope>
    <source>
        <strain evidence="2">cv. WU1-14</strain>
    </source>
</reference>
<protein>
    <submittedName>
        <fullName evidence="1">Uncharacterized protein</fullName>
    </submittedName>
</protein>
<feature type="non-terminal residue" evidence="1">
    <location>
        <position position="56"/>
    </location>
</feature>
<accession>A0A2P5BY33</accession>
<proteinExistence type="predicted"/>
<gene>
    <name evidence="1" type="ORF">PanWU01x14_200490</name>
</gene>